<dbReference type="AlphaFoldDB" id="A0ABD2NM55"/>
<dbReference type="EMBL" id="JABFTP020000124">
    <property type="protein sequence ID" value="KAL3279644.1"/>
    <property type="molecule type" value="Genomic_DNA"/>
</dbReference>
<feature type="region of interest" description="Disordered" evidence="1">
    <location>
        <begin position="34"/>
        <end position="91"/>
    </location>
</feature>
<gene>
    <name evidence="2" type="ORF">HHI36_017150</name>
</gene>
<protein>
    <submittedName>
        <fullName evidence="2">Uncharacterized protein</fullName>
    </submittedName>
</protein>
<name>A0ABD2NM55_9CUCU</name>
<proteinExistence type="predicted"/>
<organism evidence="2 3">
    <name type="scientific">Cryptolaemus montrouzieri</name>
    <dbReference type="NCBI Taxonomy" id="559131"/>
    <lineage>
        <taxon>Eukaryota</taxon>
        <taxon>Metazoa</taxon>
        <taxon>Ecdysozoa</taxon>
        <taxon>Arthropoda</taxon>
        <taxon>Hexapoda</taxon>
        <taxon>Insecta</taxon>
        <taxon>Pterygota</taxon>
        <taxon>Neoptera</taxon>
        <taxon>Endopterygota</taxon>
        <taxon>Coleoptera</taxon>
        <taxon>Polyphaga</taxon>
        <taxon>Cucujiformia</taxon>
        <taxon>Coccinelloidea</taxon>
        <taxon>Coccinellidae</taxon>
        <taxon>Scymninae</taxon>
        <taxon>Scymnini</taxon>
        <taxon>Cryptolaemus</taxon>
    </lineage>
</organism>
<accession>A0ABD2NM55</accession>
<feature type="non-terminal residue" evidence="2">
    <location>
        <position position="1"/>
    </location>
</feature>
<reference evidence="2 3" key="1">
    <citation type="journal article" date="2021" name="BMC Biol.">
        <title>Horizontally acquired antibacterial genes associated with adaptive radiation of ladybird beetles.</title>
        <authorList>
            <person name="Li H.S."/>
            <person name="Tang X.F."/>
            <person name="Huang Y.H."/>
            <person name="Xu Z.Y."/>
            <person name="Chen M.L."/>
            <person name="Du X.Y."/>
            <person name="Qiu B.Y."/>
            <person name="Chen P.T."/>
            <person name="Zhang W."/>
            <person name="Slipinski A."/>
            <person name="Escalona H.E."/>
            <person name="Waterhouse R.M."/>
            <person name="Zwick A."/>
            <person name="Pang H."/>
        </authorList>
    </citation>
    <scope>NUCLEOTIDE SEQUENCE [LARGE SCALE GENOMIC DNA]</scope>
    <source>
        <strain evidence="2">SYSU2018</strain>
    </source>
</reference>
<evidence type="ECO:0000313" key="2">
    <source>
        <dbReference type="EMBL" id="KAL3279644.1"/>
    </source>
</evidence>
<keyword evidence="3" id="KW-1185">Reference proteome</keyword>
<evidence type="ECO:0000313" key="3">
    <source>
        <dbReference type="Proteomes" id="UP001516400"/>
    </source>
</evidence>
<comment type="caution">
    <text evidence="2">The sequence shown here is derived from an EMBL/GenBank/DDBJ whole genome shotgun (WGS) entry which is preliminary data.</text>
</comment>
<feature type="compositionally biased region" description="Basic residues" evidence="1">
    <location>
        <begin position="79"/>
        <end position="91"/>
    </location>
</feature>
<dbReference type="Proteomes" id="UP001516400">
    <property type="component" value="Unassembled WGS sequence"/>
</dbReference>
<evidence type="ECO:0000256" key="1">
    <source>
        <dbReference type="SAM" id="MobiDB-lite"/>
    </source>
</evidence>
<sequence length="105" mass="11757">CYNDFDNDISAGYSEDSDYTSDLNYPVGQHANSSASQFLSAAHEINPQQGSLETSRENSYERENGANHHQHQLPQPPTTHHHLSPGSISKRRQVGLKYTSLIFNI</sequence>
<feature type="compositionally biased region" description="Basic and acidic residues" evidence="1">
    <location>
        <begin position="54"/>
        <end position="66"/>
    </location>
</feature>